<organism evidence="1 2">
    <name type="scientific">Gigaspora margarita</name>
    <dbReference type="NCBI Taxonomy" id="4874"/>
    <lineage>
        <taxon>Eukaryota</taxon>
        <taxon>Fungi</taxon>
        <taxon>Fungi incertae sedis</taxon>
        <taxon>Mucoromycota</taxon>
        <taxon>Glomeromycotina</taxon>
        <taxon>Glomeromycetes</taxon>
        <taxon>Diversisporales</taxon>
        <taxon>Gigasporaceae</taxon>
        <taxon>Gigaspora</taxon>
    </lineage>
</organism>
<dbReference type="Proteomes" id="UP000789901">
    <property type="component" value="Unassembled WGS sequence"/>
</dbReference>
<reference evidence="1 2" key="1">
    <citation type="submission" date="2021-06" db="EMBL/GenBank/DDBJ databases">
        <authorList>
            <person name="Kallberg Y."/>
            <person name="Tangrot J."/>
            <person name="Rosling A."/>
        </authorList>
    </citation>
    <scope>NUCLEOTIDE SEQUENCE [LARGE SCALE GENOMIC DNA]</scope>
    <source>
        <strain evidence="1 2">120-4 pot B 10/14</strain>
    </source>
</reference>
<feature type="non-terminal residue" evidence="1">
    <location>
        <position position="87"/>
    </location>
</feature>
<evidence type="ECO:0000313" key="1">
    <source>
        <dbReference type="EMBL" id="CAG8827148.1"/>
    </source>
</evidence>
<name>A0ABN7WCX0_GIGMA</name>
<dbReference type="EMBL" id="CAJVQB010039213">
    <property type="protein sequence ID" value="CAG8827148.1"/>
    <property type="molecule type" value="Genomic_DNA"/>
</dbReference>
<accession>A0ABN7WCX0</accession>
<proteinExistence type="predicted"/>
<sequence length="87" mass="10452">MYPPSEQRVHYLTPGFKIHSRDHWEKVIYRAYYRLYMKAHLGTDWRVFKNKLDEFNRDKMISTKVVGENCGRNSIASAPSRNQQMEE</sequence>
<protein>
    <submittedName>
        <fullName evidence="1">46313_t:CDS:1</fullName>
    </submittedName>
</protein>
<keyword evidence="2" id="KW-1185">Reference proteome</keyword>
<evidence type="ECO:0000313" key="2">
    <source>
        <dbReference type="Proteomes" id="UP000789901"/>
    </source>
</evidence>
<comment type="caution">
    <text evidence="1">The sequence shown here is derived from an EMBL/GenBank/DDBJ whole genome shotgun (WGS) entry which is preliminary data.</text>
</comment>
<gene>
    <name evidence="1" type="ORF">GMARGA_LOCUS29320</name>
</gene>